<dbReference type="InterPro" id="IPR019355">
    <property type="entry name" value="Cell_cycle_regulator_Mat89Bb"/>
</dbReference>
<evidence type="ECO:0000256" key="1">
    <source>
        <dbReference type="ARBA" id="ARBA00004123"/>
    </source>
</evidence>
<accession>A0A7D9ESD7</accession>
<comment type="subcellular location">
    <subcellularLocation>
        <location evidence="2">Cytoplasm</location>
    </subcellularLocation>
    <subcellularLocation>
        <location evidence="1">Nucleus</location>
    </subcellularLocation>
</comment>
<reference evidence="10" key="1">
    <citation type="submission" date="2020-04" db="EMBL/GenBank/DDBJ databases">
        <authorList>
            <person name="Alioto T."/>
            <person name="Alioto T."/>
            <person name="Gomez Garrido J."/>
        </authorList>
    </citation>
    <scope>NUCLEOTIDE SEQUENCE</scope>
    <source>
        <strain evidence="10">A484AB</strain>
    </source>
</reference>
<keyword evidence="6" id="KW-0539">Nucleus</keyword>
<evidence type="ECO:0000256" key="6">
    <source>
        <dbReference type="ARBA" id="ARBA00023242"/>
    </source>
</evidence>
<keyword evidence="11" id="KW-1185">Reference proteome</keyword>
<dbReference type="PANTHER" id="PTHR12955:SF1">
    <property type="entry name" value="INTEGRATOR COMPLEX SUBUNIT 13"/>
    <property type="match status" value="1"/>
</dbReference>
<dbReference type="EMBL" id="CACRXK020008548">
    <property type="protein sequence ID" value="CAB4015038.1"/>
    <property type="molecule type" value="Genomic_DNA"/>
</dbReference>
<feature type="compositionally biased region" description="Basic and acidic residues" evidence="9">
    <location>
        <begin position="321"/>
        <end position="330"/>
    </location>
</feature>
<evidence type="ECO:0000313" key="11">
    <source>
        <dbReference type="Proteomes" id="UP001152795"/>
    </source>
</evidence>
<dbReference type="GO" id="GO:0051301">
    <property type="term" value="P:cell division"/>
    <property type="evidence" value="ECO:0007669"/>
    <property type="project" value="UniProtKB-KW"/>
</dbReference>
<evidence type="ECO:0000256" key="9">
    <source>
        <dbReference type="SAM" id="MobiDB-lite"/>
    </source>
</evidence>
<proteinExistence type="inferred from homology"/>
<dbReference type="PANTHER" id="PTHR12955">
    <property type="entry name" value="SARCOMA ANTIGEN NY-SAR-95-RELATED"/>
    <property type="match status" value="1"/>
</dbReference>
<keyword evidence="7" id="KW-0131">Cell cycle</keyword>
<dbReference type="OrthoDB" id="5844105at2759"/>
<keyword evidence="4" id="KW-0132">Cell division</keyword>
<gene>
    <name evidence="10" type="ORF">PACLA_8A056313</name>
</gene>
<organism evidence="10 11">
    <name type="scientific">Paramuricea clavata</name>
    <name type="common">Red gorgonian</name>
    <name type="synonym">Violescent sea-whip</name>
    <dbReference type="NCBI Taxonomy" id="317549"/>
    <lineage>
        <taxon>Eukaryota</taxon>
        <taxon>Metazoa</taxon>
        <taxon>Cnidaria</taxon>
        <taxon>Anthozoa</taxon>
        <taxon>Octocorallia</taxon>
        <taxon>Malacalcyonacea</taxon>
        <taxon>Plexauridae</taxon>
        <taxon>Paramuricea</taxon>
    </lineage>
</organism>
<comment type="caution">
    <text evidence="10">The sequence shown here is derived from an EMBL/GenBank/DDBJ whole genome shotgun (WGS) entry which is preliminary data.</text>
</comment>
<feature type="region of interest" description="Disordered" evidence="9">
    <location>
        <begin position="294"/>
        <end position="330"/>
    </location>
</feature>
<dbReference type="GO" id="GO:0051642">
    <property type="term" value="P:centrosome localization"/>
    <property type="evidence" value="ECO:0007669"/>
    <property type="project" value="TreeGrafter"/>
</dbReference>
<feature type="non-terminal residue" evidence="10">
    <location>
        <position position="1"/>
    </location>
</feature>
<dbReference type="GO" id="GO:0007346">
    <property type="term" value="P:regulation of mitotic cell cycle"/>
    <property type="evidence" value="ECO:0007669"/>
    <property type="project" value="TreeGrafter"/>
</dbReference>
<dbReference type="AlphaFoldDB" id="A0A7D9ESD7"/>
<dbReference type="Pfam" id="PF10221">
    <property type="entry name" value="Mat89Bb"/>
    <property type="match status" value="1"/>
</dbReference>
<evidence type="ECO:0000256" key="4">
    <source>
        <dbReference type="ARBA" id="ARBA00022618"/>
    </source>
</evidence>
<evidence type="ECO:0000256" key="2">
    <source>
        <dbReference type="ARBA" id="ARBA00004496"/>
    </source>
</evidence>
<evidence type="ECO:0000256" key="5">
    <source>
        <dbReference type="ARBA" id="ARBA00022776"/>
    </source>
</evidence>
<comment type="similarity">
    <text evidence="8">Belongs to the Integrator subunit 13 family.</text>
</comment>
<evidence type="ECO:0000256" key="8">
    <source>
        <dbReference type="ARBA" id="ARBA00061603"/>
    </source>
</evidence>
<sequence length="330" mass="36996">VRLFASDIISHPINSWAEKDQCVSQVLKPLAALRSNTLPDSEEEFSITHGLIEALRSFVDNTGQKKRIINDTDNKGRIICLTSFASDNELNEVVDVLCKTFKTLSESTKSNSSPPLHFVDVLFIHIPRGGDSGKLSEKTFKPMSSISVSVQIMKASQLVSKMASLVQRHFNLKSTIVTGIPMKEEQHAGGPMNYDVELYHSADVHHELDMFNIYCTDISGPCELSQRQEILKDTVTLKWCTTPKASSNIELQHCIGAFRFTVAEFAKMEINDDFERWDDSEVIDIDEIESTLCSAKLENGDQENDSLEHSENEDSDSDGNDDAKQQHILR</sequence>
<evidence type="ECO:0000313" key="10">
    <source>
        <dbReference type="EMBL" id="CAB4015038.1"/>
    </source>
</evidence>
<keyword evidence="3" id="KW-0963">Cytoplasm</keyword>
<feature type="non-terminal residue" evidence="10">
    <location>
        <position position="330"/>
    </location>
</feature>
<dbReference type="GO" id="GO:0005737">
    <property type="term" value="C:cytoplasm"/>
    <property type="evidence" value="ECO:0007669"/>
    <property type="project" value="UniProtKB-SubCell"/>
</dbReference>
<dbReference type="Proteomes" id="UP001152795">
    <property type="component" value="Unassembled WGS sequence"/>
</dbReference>
<name>A0A7D9ESD7_PARCT</name>
<dbReference type="GO" id="GO:0032039">
    <property type="term" value="C:integrator complex"/>
    <property type="evidence" value="ECO:0007669"/>
    <property type="project" value="TreeGrafter"/>
</dbReference>
<protein>
    <submittedName>
        <fullName evidence="10">Uncharacterized protein</fullName>
    </submittedName>
</protein>
<evidence type="ECO:0000256" key="3">
    <source>
        <dbReference type="ARBA" id="ARBA00022490"/>
    </source>
</evidence>
<evidence type="ECO:0000256" key="7">
    <source>
        <dbReference type="ARBA" id="ARBA00023306"/>
    </source>
</evidence>
<keyword evidence="5" id="KW-0498">Mitosis</keyword>